<dbReference type="AlphaFoldDB" id="A0A2P2R291"/>
<dbReference type="EMBL" id="GGEC01092889">
    <property type="protein sequence ID" value="MBX73373.1"/>
    <property type="molecule type" value="Transcribed_RNA"/>
</dbReference>
<name>A0A2P2R291_RHIMU</name>
<sequence length="22" mass="2597">MVFPLHPDDKTPNEVQIVYLLK</sequence>
<protein>
    <submittedName>
        <fullName evidence="1">Uncharacterized protein</fullName>
    </submittedName>
</protein>
<evidence type="ECO:0000313" key="1">
    <source>
        <dbReference type="EMBL" id="MBX73373.1"/>
    </source>
</evidence>
<reference evidence="1" key="1">
    <citation type="submission" date="2018-02" db="EMBL/GenBank/DDBJ databases">
        <title>Rhizophora mucronata_Transcriptome.</title>
        <authorList>
            <person name="Meera S.P."/>
            <person name="Sreeshan A."/>
            <person name="Augustine A."/>
        </authorList>
    </citation>
    <scope>NUCLEOTIDE SEQUENCE</scope>
    <source>
        <tissue evidence="1">Leaf</tissue>
    </source>
</reference>
<accession>A0A2P2R291</accession>
<proteinExistence type="predicted"/>
<organism evidence="1">
    <name type="scientific">Rhizophora mucronata</name>
    <name type="common">Asiatic mangrove</name>
    <dbReference type="NCBI Taxonomy" id="61149"/>
    <lineage>
        <taxon>Eukaryota</taxon>
        <taxon>Viridiplantae</taxon>
        <taxon>Streptophyta</taxon>
        <taxon>Embryophyta</taxon>
        <taxon>Tracheophyta</taxon>
        <taxon>Spermatophyta</taxon>
        <taxon>Magnoliopsida</taxon>
        <taxon>eudicotyledons</taxon>
        <taxon>Gunneridae</taxon>
        <taxon>Pentapetalae</taxon>
        <taxon>rosids</taxon>
        <taxon>fabids</taxon>
        <taxon>Malpighiales</taxon>
        <taxon>Rhizophoraceae</taxon>
        <taxon>Rhizophora</taxon>
    </lineage>
</organism>